<sequence>MINNAVQVRSTKRARPQPSSPAKLVGNENLDCHFAGLVDDDLPRRKRAMINLRIIEKMPLLRDYERGRFGRRGGVDGGALDGDRSLWIQALEDSMDEVSFVNREPPSRAALVAPLSVPIARATYHNLDRNPSVPFTPLRLSHADEEGMRRRRLYALQAALGGGKDDEARPATEGLV</sequence>
<evidence type="ECO:0000313" key="3">
    <source>
        <dbReference type="Proteomes" id="UP000294530"/>
    </source>
</evidence>
<dbReference type="KEGG" id="blac:94344795"/>
<dbReference type="EMBL" id="SHOA02000012">
    <property type="protein sequence ID" value="TDH72609.1"/>
    <property type="molecule type" value="Genomic_DNA"/>
</dbReference>
<evidence type="ECO:0000313" key="2">
    <source>
        <dbReference type="EMBL" id="TDH72609.1"/>
    </source>
</evidence>
<dbReference type="RefSeq" id="XP_067822108.1">
    <property type="nucleotide sequence ID" value="XM_067959124.1"/>
</dbReference>
<proteinExistence type="predicted"/>
<comment type="caution">
    <text evidence="2">The sequence shown here is derived from an EMBL/GenBank/DDBJ whole genome shotgun (WGS) entry which is preliminary data.</text>
</comment>
<dbReference type="OrthoDB" id="111136at2759"/>
<protein>
    <submittedName>
        <fullName evidence="2">Uncharacterized protein</fullName>
    </submittedName>
</protein>
<feature type="region of interest" description="Disordered" evidence="1">
    <location>
        <begin position="1"/>
        <end position="24"/>
    </location>
</feature>
<evidence type="ECO:0000256" key="1">
    <source>
        <dbReference type="SAM" id="MobiDB-lite"/>
    </source>
</evidence>
<dbReference type="AlphaFoldDB" id="A0A976NYH3"/>
<gene>
    <name evidence="2" type="ORF">CCR75_001019</name>
</gene>
<dbReference type="Proteomes" id="UP000294530">
    <property type="component" value="Unassembled WGS sequence"/>
</dbReference>
<reference evidence="2 3" key="1">
    <citation type="journal article" date="2021" name="Genome Biol.">
        <title>AFLAP: assembly-free linkage analysis pipeline using k-mers from genome sequencing data.</title>
        <authorList>
            <person name="Fletcher K."/>
            <person name="Zhang L."/>
            <person name="Gil J."/>
            <person name="Han R."/>
            <person name="Cavanaugh K."/>
            <person name="Michelmore R."/>
        </authorList>
    </citation>
    <scope>NUCLEOTIDE SEQUENCE [LARGE SCALE GENOMIC DNA]</scope>
    <source>
        <strain evidence="2 3">SF5</strain>
    </source>
</reference>
<dbReference type="GeneID" id="94344795"/>
<accession>A0A976NYH3</accession>
<name>A0A976NYH3_BRELC</name>
<keyword evidence="3" id="KW-1185">Reference proteome</keyword>
<organism evidence="2 3">
    <name type="scientific">Bremia lactucae</name>
    <name type="common">Lettuce downy mildew</name>
    <dbReference type="NCBI Taxonomy" id="4779"/>
    <lineage>
        <taxon>Eukaryota</taxon>
        <taxon>Sar</taxon>
        <taxon>Stramenopiles</taxon>
        <taxon>Oomycota</taxon>
        <taxon>Peronosporomycetes</taxon>
        <taxon>Peronosporales</taxon>
        <taxon>Peronosporaceae</taxon>
        <taxon>Bremia</taxon>
    </lineage>
</organism>